<dbReference type="EMBL" id="CAUYUJ010015227">
    <property type="protein sequence ID" value="CAK0851343.1"/>
    <property type="molecule type" value="Genomic_DNA"/>
</dbReference>
<organism evidence="2 3">
    <name type="scientific">Prorocentrum cordatum</name>
    <dbReference type="NCBI Taxonomy" id="2364126"/>
    <lineage>
        <taxon>Eukaryota</taxon>
        <taxon>Sar</taxon>
        <taxon>Alveolata</taxon>
        <taxon>Dinophyceae</taxon>
        <taxon>Prorocentrales</taxon>
        <taxon>Prorocentraceae</taxon>
        <taxon>Prorocentrum</taxon>
    </lineage>
</organism>
<evidence type="ECO:0000256" key="1">
    <source>
        <dbReference type="SAM" id="MobiDB-lite"/>
    </source>
</evidence>
<feature type="non-terminal residue" evidence="2">
    <location>
        <position position="582"/>
    </location>
</feature>
<comment type="caution">
    <text evidence="2">The sequence shown here is derived from an EMBL/GenBank/DDBJ whole genome shotgun (WGS) entry which is preliminary data.</text>
</comment>
<dbReference type="Proteomes" id="UP001189429">
    <property type="component" value="Unassembled WGS sequence"/>
</dbReference>
<feature type="compositionally biased region" description="Low complexity" evidence="1">
    <location>
        <begin position="180"/>
        <end position="195"/>
    </location>
</feature>
<keyword evidence="3" id="KW-1185">Reference proteome</keyword>
<feature type="region of interest" description="Disordered" evidence="1">
    <location>
        <begin position="1"/>
        <end position="41"/>
    </location>
</feature>
<sequence length="582" mass="60789">MDCSAGRLRAPGRRGARGQLRQKLSGDKRGGEKPRAARAARAETARAARQEALTNGLLSADGEAFQKIPLADLKKERMAWNQLCKLGWDGRQCFLAALNAFCAISADATGKAPPVGVVGKRSGLKWRSGKCILRRALPEIRRCEAACARREQAQHAEELDASGLGGWGAGGLRRRPQLFGAAHRPPGGNPPRARASQLPCAKTKRSAVAPVESDQRVRKCQGLQCIDRGAKNTDLVADGARLHPAVASTLGPNHWHAARGKGRRMKFARQGPKPALATHAGTIDGRWKAPKKTPLGNQIAGEGNAPNPAPMECARQFVLKFHHQAPGAQIRDTVGGADGDLPASLADEVTPRPRTIEATAIPGEAEAAAAAARIRALLAECLEAAWASLAAEFEVQELVWDSVGRHREAAPEESLGARPAPARPAARRGRPRGRRRGAGAAGARGRGRRPQQGYAGRGAAAARRGGRGEGAEVASGQAGGLGARGPRARGEGTWTASSRRAAWATSASSTARGGCSASRSGTDLSARGRHCSERGRGGGGAREGATRGRAGQAAGAPGRHESRVFATRAVPIEASIRASARA</sequence>
<feature type="compositionally biased region" description="Low complexity" evidence="1">
    <location>
        <begin position="491"/>
        <end position="522"/>
    </location>
</feature>
<feature type="region of interest" description="Disordered" evidence="1">
    <location>
        <begin position="409"/>
        <end position="566"/>
    </location>
</feature>
<feature type="region of interest" description="Disordered" evidence="1">
    <location>
        <begin position="333"/>
        <end position="354"/>
    </location>
</feature>
<feature type="compositionally biased region" description="Basic residues" evidence="1">
    <location>
        <begin position="425"/>
        <end position="437"/>
    </location>
</feature>
<evidence type="ECO:0000313" key="2">
    <source>
        <dbReference type="EMBL" id="CAK0851343.1"/>
    </source>
</evidence>
<feature type="compositionally biased region" description="Low complexity" evidence="1">
    <location>
        <begin position="450"/>
        <end position="463"/>
    </location>
</feature>
<gene>
    <name evidence="2" type="ORF">PCOR1329_LOCUS43508</name>
</gene>
<evidence type="ECO:0000313" key="3">
    <source>
        <dbReference type="Proteomes" id="UP001189429"/>
    </source>
</evidence>
<feature type="region of interest" description="Disordered" evidence="1">
    <location>
        <begin position="178"/>
        <end position="200"/>
    </location>
</feature>
<name>A0ABN9TZ21_9DINO</name>
<protein>
    <submittedName>
        <fullName evidence="2">Uncharacterized protein</fullName>
    </submittedName>
</protein>
<reference evidence="2" key="1">
    <citation type="submission" date="2023-10" db="EMBL/GenBank/DDBJ databases">
        <authorList>
            <person name="Chen Y."/>
            <person name="Shah S."/>
            <person name="Dougan E. K."/>
            <person name="Thang M."/>
            <person name="Chan C."/>
        </authorList>
    </citation>
    <scope>NUCLEOTIDE SEQUENCE [LARGE SCALE GENOMIC DNA]</scope>
</reference>
<accession>A0ABN9TZ21</accession>
<proteinExistence type="predicted"/>
<feature type="compositionally biased region" description="Basic and acidic residues" evidence="1">
    <location>
        <begin position="24"/>
        <end position="41"/>
    </location>
</feature>
<feature type="compositionally biased region" description="Low complexity" evidence="1">
    <location>
        <begin position="547"/>
        <end position="557"/>
    </location>
</feature>